<dbReference type="EMBL" id="GBRH01273199">
    <property type="protein sequence ID" value="JAD24696.1"/>
    <property type="molecule type" value="Transcribed_RNA"/>
</dbReference>
<proteinExistence type="predicted"/>
<accession>A0A0A8YG06</accession>
<evidence type="ECO:0000313" key="1">
    <source>
        <dbReference type="EMBL" id="JAD24696.1"/>
    </source>
</evidence>
<name>A0A0A8YG06_ARUDO</name>
<reference evidence="1" key="2">
    <citation type="journal article" date="2015" name="Data Brief">
        <title>Shoot transcriptome of the giant reed, Arundo donax.</title>
        <authorList>
            <person name="Barrero R.A."/>
            <person name="Guerrero F.D."/>
            <person name="Moolhuijzen P."/>
            <person name="Goolsby J.A."/>
            <person name="Tidwell J."/>
            <person name="Bellgard S.E."/>
            <person name="Bellgard M.I."/>
        </authorList>
    </citation>
    <scope>NUCLEOTIDE SEQUENCE</scope>
    <source>
        <tissue evidence="1">Shoot tissue taken approximately 20 cm above the soil surface</tissue>
    </source>
</reference>
<reference evidence="1" key="1">
    <citation type="submission" date="2014-09" db="EMBL/GenBank/DDBJ databases">
        <authorList>
            <person name="Magalhaes I.L.F."/>
            <person name="Oliveira U."/>
            <person name="Santos F.R."/>
            <person name="Vidigal T.H.D.A."/>
            <person name="Brescovit A.D."/>
            <person name="Santos A.J."/>
        </authorList>
    </citation>
    <scope>NUCLEOTIDE SEQUENCE</scope>
    <source>
        <tissue evidence="1">Shoot tissue taken approximately 20 cm above the soil surface</tissue>
    </source>
</reference>
<sequence length="13" mass="1499">MISLISYITEKSN</sequence>
<protein>
    <submittedName>
        <fullName evidence="1">Uncharacterized protein</fullName>
    </submittedName>
</protein>
<organism evidence="1">
    <name type="scientific">Arundo donax</name>
    <name type="common">Giant reed</name>
    <name type="synonym">Donax arundinaceus</name>
    <dbReference type="NCBI Taxonomy" id="35708"/>
    <lineage>
        <taxon>Eukaryota</taxon>
        <taxon>Viridiplantae</taxon>
        <taxon>Streptophyta</taxon>
        <taxon>Embryophyta</taxon>
        <taxon>Tracheophyta</taxon>
        <taxon>Spermatophyta</taxon>
        <taxon>Magnoliopsida</taxon>
        <taxon>Liliopsida</taxon>
        <taxon>Poales</taxon>
        <taxon>Poaceae</taxon>
        <taxon>PACMAD clade</taxon>
        <taxon>Arundinoideae</taxon>
        <taxon>Arundineae</taxon>
        <taxon>Arundo</taxon>
    </lineage>
</organism>